<name>A0A154P612_DUFNO</name>
<keyword evidence="2" id="KW-1185">Reference proteome</keyword>
<dbReference type="EMBL" id="KQ434824">
    <property type="protein sequence ID" value="KZC07359.1"/>
    <property type="molecule type" value="Genomic_DNA"/>
</dbReference>
<gene>
    <name evidence="1" type="ORF">WN55_09005</name>
</gene>
<protein>
    <submittedName>
        <fullName evidence="1">Uncharacterized protein</fullName>
    </submittedName>
</protein>
<proteinExistence type="predicted"/>
<dbReference type="Proteomes" id="UP000076502">
    <property type="component" value="Unassembled WGS sequence"/>
</dbReference>
<evidence type="ECO:0000313" key="1">
    <source>
        <dbReference type="EMBL" id="KZC07359.1"/>
    </source>
</evidence>
<evidence type="ECO:0000313" key="2">
    <source>
        <dbReference type="Proteomes" id="UP000076502"/>
    </source>
</evidence>
<reference evidence="1 2" key="1">
    <citation type="submission" date="2015-07" db="EMBL/GenBank/DDBJ databases">
        <title>The genome of Dufourea novaeangliae.</title>
        <authorList>
            <person name="Pan H."/>
            <person name="Kapheim K."/>
        </authorList>
    </citation>
    <scope>NUCLEOTIDE SEQUENCE [LARGE SCALE GENOMIC DNA]</scope>
    <source>
        <strain evidence="1">0120121106</strain>
        <tissue evidence="1">Whole body</tissue>
    </source>
</reference>
<accession>A0A154P612</accession>
<sequence>MGERQNEMCEFCEKEVESAEHILKTCSRLMGPRRKGLRKSILENEDIGRLRIKDIAEFARDVDKIRPEEEKDEEEKQW</sequence>
<organism evidence="1 2">
    <name type="scientific">Dufourea novaeangliae</name>
    <name type="common">Sweat bee</name>
    <dbReference type="NCBI Taxonomy" id="178035"/>
    <lineage>
        <taxon>Eukaryota</taxon>
        <taxon>Metazoa</taxon>
        <taxon>Ecdysozoa</taxon>
        <taxon>Arthropoda</taxon>
        <taxon>Hexapoda</taxon>
        <taxon>Insecta</taxon>
        <taxon>Pterygota</taxon>
        <taxon>Neoptera</taxon>
        <taxon>Endopterygota</taxon>
        <taxon>Hymenoptera</taxon>
        <taxon>Apocrita</taxon>
        <taxon>Aculeata</taxon>
        <taxon>Apoidea</taxon>
        <taxon>Anthophila</taxon>
        <taxon>Halictidae</taxon>
        <taxon>Rophitinae</taxon>
        <taxon>Dufourea</taxon>
    </lineage>
</organism>
<dbReference type="AlphaFoldDB" id="A0A154P612"/>